<dbReference type="SUPFAM" id="SSF49785">
    <property type="entry name" value="Galactose-binding domain-like"/>
    <property type="match status" value="1"/>
</dbReference>
<protein>
    <submittedName>
        <fullName evidence="3">DUF1735 domain-containing protein</fullName>
    </submittedName>
</protein>
<dbReference type="EMBL" id="SGIT01000001">
    <property type="protein sequence ID" value="RZF61437.1"/>
    <property type="molecule type" value="Genomic_DNA"/>
</dbReference>
<dbReference type="InterPro" id="IPR000421">
    <property type="entry name" value="FA58C"/>
</dbReference>
<evidence type="ECO:0000259" key="1">
    <source>
        <dbReference type="Pfam" id="PF00754"/>
    </source>
</evidence>
<keyword evidence="4" id="KW-1185">Reference proteome</keyword>
<feature type="domain" description="BT-3987-like N-terminal" evidence="2">
    <location>
        <begin position="29"/>
        <end position="145"/>
    </location>
</feature>
<evidence type="ECO:0000313" key="4">
    <source>
        <dbReference type="Proteomes" id="UP000292855"/>
    </source>
</evidence>
<sequence length="319" mass="36019">MKNYLILTIIFLSLLSCKKDVDLGDRKMVYMPQSIKGLNPYDISLNKGQMRLIFGAAVGGTEALDQTAQVSFKIDSDLVSAYNKKNYTEYKMLPATAFTIPNDKITIEKGKVNSAALDLLIKSSDDIKLGEEYLLPISIDEVSNDFVINQELRTSYFHFQVVRDLISRDSWKIIDSSSEEPGENNWGNSGGGLGKHAIDNLNTTYWHTKWDGGQPAPPHYLVIDFNENNLVHGFLFLNRNNRILNGGNPKNISLLSSLDNKTWKMEKQLVLENTDEEQQIIFAEAITLRYVKIIVETTFDDGINHRPNPSTHIAEINAF</sequence>
<gene>
    <name evidence="3" type="ORF">EWE74_00915</name>
</gene>
<dbReference type="PROSITE" id="PS51257">
    <property type="entry name" value="PROKAR_LIPOPROTEIN"/>
    <property type="match status" value="1"/>
</dbReference>
<name>A0A4Q6XXB2_9SPHI</name>
<proteinExistence type="predicted"/>
<dbReference type="InterPro" id="IPR008979">
    <property type="entry name" value="Galactose-bd-like_sf"/>
</dbReference>
<dbReference type="Pfam" id="PF08522">
    <property type="entry name" value="BT_3987-like_N"/>
    <property type="match status" value="1"/>
</dbReference>
<dbReference type="OrthoDB" id="1434826at2"/>
<dbReference type="AlphaFoldDB" id="A0A4Q6XXB2"/>
<organism evidence="3 4">
    <name type="scientific">Sphingobacterium corticibacterium</name>
    <dbReference type="NCBI Taxonomy" id="2484746"/>
    <lineage>
        <taxon>Bacteria</taxon>
        <taxon>Pseudomonadati</taxon>
        <taxon>Bacteroidota</taxon>
        <taxon>Sphingobacteriia</taxon>
        <taxon>Sphingobacteriales</taxon>
        <taxon>Sphingobacteriaceae</taxon>
        <taxon>Sphingobacterium</taxon>
    </lineage>
</organism>
<reference evidence="3 4" key="1">
    <citation type="submission" date="2019-02" db="EMBL/GenBank/DDBJ databases">
        <authorList>
            <person name="Li Y."/>
        </authorList>
    </citation>
    <scope>NUCLEOTIDE SEQUENCE [LARGE SCALE GENOMIC DNA]</scope>
    <source>
        <strain evidence="3 4">30C10-4-7</strain>
    </source>
</reference>
<dbReference type="InterPro" id="IPR013728">
    <property type="entry name" value="BT_3987-like_N"/>
</dbReference>
<accession>A0A4Q6XXB2</accession>
<dbReference type="Gene3D" id="2.60.40.1740">
    <property type="entry name" value="hypothetical protein (bacova_03559)"/>
    <property type="match status" value="1"/>
</dbReference>
<evidence type="ECO:0000313" key="3">
    <source>
        <dbReference type="EMBL" id="RZF61437.1"/>
    </source>
</evidence>
<dbReference type="RefSeq" id="WP_130139666.1">
    <property type="nucleotide sequence ID" value="NZ_SGIT01000001.1"/>
</dbReference>
<feature type="domain" description="F5/8 type C" evidence="1">
    <location>
        <begin position="178"/>
        <end position="297"/>
    </location>
</feature>
<dbReference type="Pfam" id="PF00754">
    <property type="entry name" value="F5_F8_type_C"/>
    <property type="match status" value="1"/>
</dbReference>
<comment type="caution">
    <text evidence="3">The sequence shown here is derived from an EMBL/GenBank/DDBJ whole genome shotgun (WGS) entry which is preliminary data.</text>
</comment>
<dbReference type="Proteomes" id="UP000292855">
    <property type="component" value="Unassembled WGS sequence"/>
</dbReference>
<evidence type="ECO:0000259" key="2">
    <source>
        <dbReference type="Pfam" id="PF08522"/>
    </source>
</evidence>
<dbReference type="Gene3D" id="2.60.120.260">
    <property type="entry name" value="Galactose-binding domain-like"/>
    <property type="match status" value="1"/>
</dbReference>